<evidence type="ECO:0000256" key="1">
    <source>
        <dbReference type="SAM" id="Phobius"/>
    </source>
</evidence>
<dbReference type="EMBL" id="JAQGDS010000006">
    <property type="protein sequence ID" value="KAJ6259640.1"/>
    <property type="molecule type" value="Genomic_DNA"/>
</dbReference>
<keyword evidence="1" id="KW-0472">Membrane</keyword>
<accession>A0AAD6IVS6</accession>
<feature type="domain" description="DUF7730" evidence="2">
    <location>
        <begin position="90"/>
        <end position="288"/>
    </location>
</feature>
<proteinExistence type="predicted"/>
<dbReference type="AlphaFoldDB" id="A0AAD6IVS6"/>
<dbReference type="Pfam" id="PF24864">
    <property type="entry name" value="DUF7730"/>
    <property type="match status" value="1"/>
</dbReference>
<organism evidence="3 4">
    <name type="scientific">Drechslerella dactyloides</name>
    <name type="common">Nematode-trapping fungus</name>
    <name type="synonym">Arthrobotrys dactyloides</name>
    <dbReference type="NCBI Taxonomy" id="74499"/>
    <lineage>
        <taxon>Eukaryota</taxon>
        <taxon>Fungi</taxon>
        <taxon>Dikarya</taxon>
        <taxon>Ascomycota</taxon>
        <taxon>Pezizomycotina</taxon>
        <taxon>Orbiliomycetes</taxon>
        <taxon>Orbiliales</taxon>
        <taxon>Orbiliaceae</taxon>
        <taxon>Drechslerella</taxon>
    </lineage>
</organism>
<gene>
    <name evidence="3" type="ORF">Dda_5278</name>
</gene>
<protein>
    <recommendedName>
        <fullName evidence="2">DUF7730 domain-containing protein</fullName>
    </recommendedName>
</protein>
<evidence type="ECO:0000313" key="3">
    <source>
        <dbReference type="EMBL" id="KAJ6259640.1"/>
    </source>
</evidence>
<keyword evidence="1" id="KW-1133">Transmembrane helix</keyword>
<keyword evidence="4" id="KW-1185">Reference proteome</keyword>
<feature type="transmembrane region" description="Helical" evidence="1">
    <location>
        <begin position="12"/>
        <end position="34"/>
    </location>
</feature>
<evidence type="ECO:0000259" key="2">
    <source>
        <dbReference type="Pfam" id="PF24864"/>
    </source>
</evidence>
<reference evidence="3" key="1">
    <citation type="submission" date="2023-01" db="EMBL/GenBank/DDBJ databases">
        <title>The chitinases involved in constricting ring structure development in the nematode-trapping fungus Drechslerella dactyloides.</title>
        <authorList>
            <person name="Wang R."/>
            <person name="Zhang L."/>
            <person name="Tang P."/>
            <person name="Li S."/>
            <person name="Liang L."/>
        </authorList>
    </citation>
    <scope>NUCLEOTIDE SEQUENCE</scope>
    <source>
        <strain evidence="3">YMF1.00031</strain>
    </source>
</reference>
<dbReference type="InterPro" id="IPR056632">
    <property type="entry name" value="DUF7730"/>
</dbReference>
<keyword evidence="1" id="KW-0812">Transmembrane</keyword>
<dbReference type="Proteomes" id="UP001221413">
    <property type="component" value="Unassembled WGS sequence"/>
</dbReference>
<evidence type="ECO:0000313" key="4">
    <source>
        <dbReference type="Proteomes" id="UP001221413"/>
    </source>
</evidence>
<name>A0AAD6IVS6_DREDA</name>
<dbReference type="PANTHER" id="PTHR38790">
    <property type="entry name" value="2EXR DOMAIN-CONTAINING PROTEIN-RELATED"/>
    <property type="match status" value="1"/>
</dbReference>
<sequence length="375" mass="43740">MVRHRTRTRKVINAIGFCIFVPFGLVWISGEALWDLVRDETKVQKRLYEERKKYKIRKSLAPPEPKKPKINFPLLPKKTQKGVEIGKPEPQLKSKLLQLPGEIRNLIYHYALGGHTFHLINTKNSLSHARCAMPFNPCTDSRLWSCKPEAKADYDRVCLPPSFSRSAIYEDPSRIEQLALFASYSGGLIFTCRQIYHEASDILYSSNMFCVNTLDMLIHLRNSISTRHFQLIKHLQLSHNVTHFEQFVSERKKSRKIPLYPPYDNKTWKEVWSIIANEMPGLKDLRFYAYGDSVSIRTTRIWRLCMLDEMRKVRGLDNFSFYSDNLFMKRGNLDYTEWEEDVIVAKEMLRAEVMTPRPGAKRDCKGKMVEIGVAL</sequence>
<comment type="caution">
    <text evidence="3">The sequence shown here is derived from an EMBL/GenBank/DDBJ whole genome shotgun (WGS) entry which is preliminary data.</text>
</comment>